<dbReference type="Proteomes" id="UP000037288">
    <property type="component" value="Unassembled WGS sequence"/>
</dbReference>
<dbReference type="InterPro" id="IPR050250">
    <property type="entry name" value="Macrolide_Exporter_MacB"/>
</dbReference>
<protein>
    <submittedName>
        <fullName evidence="10">ABC transporter</fullName>
    </submittedName>
</protein>
<evidence type="ECO:0000256" key="6">
    <source>
        <dbReference type="ARBA" id="ARBA00038076"/>
    </source>
</evidence>
<dbReference type="GO" id="GO:0022857">
    <property type="term" value="F:transmembrane transporter activity"/>
    <property type="evidence" value="ECO:0007669"/>
    <property type="project" value="TreeGrafter"/>
</dbReference>
<evidence type="ECO:0000256" key="4">
    <source>
        <dbReference type="ARBA" id="ARBA00022989"/>
    </source>
</evidence>
<organism evidence="10 11">
    <name type="scientific">Streptomyces caatingaensis</name>
    <dbReference type="NCBI Taxonomy" id="1678637"/>
    <lineage>
        <taxon>Bacteria</taxon>
        <taxon>Bacillati</taxon>
        <taxon>Actinomycetota</taxon>
        <taxon>Actinomycetes</taxon>
        <taxon>Kitasatosporales</taxon>
        <taxon>Streptomycetaceae</taxon>
        <taxon>Streptomyces</taxon>
    </lineage>
</organism>
<reference evidence="11" key="1">
    <citation type="submission" date="2015-07" db="EMBL/GenBank/DDBJ databases">
        <title>Draft genome sequence of Streptomyces sp. CMAA 1322, a bacterium isolated from Caatinga biome, from dry forest semiarid of Brazil.</title>
        <authorList>
            <person name="Santos S.N."/>
            <person name="Gacesa R."/>
            <person name="Taketani R.G."/>
            <person name="Long P.F."/>
            <person name="Melo I.S."/>
        </authorList>
    </citation>
    <scope>NUCLEOTIDE SEQUENCE [LARGE SCALE GENOMIC DNA]</scope>
    <source>
        <strain evidence="11">CMAA 1322</strain>
    </source>
</reference>
<feature type="transmembrane region" description="Helical" evidence="7">
    <location>
        <begin position="268"/>
        <end position="293"/>
    </location>
</feature>
<feature type="domain" description="ABC3 transporter permease C-terminal" evidence="8">
    <location>
        <begin position="271"/>
        <end position="392"/>
    </location>
</feature>
<evidence type="ECO:0000313" key="10">
    <source>
        <dbReference type="EMBL" id="KNB54380.1"/>
    </source>
</evidence>
<comment type="subcellular location">
    <subcellularLocation>
        <location evidence="1">Cell membrane</location>
        <topology evidence="1">Multi-pass membrane protein</topology>
    </subcellularLocation>
</comment>
<dbReference type="GO" id="GO:0005886">
    <property type="term" value="C:plasma membrane"/>
    <property type="evidence" value="ECO:0007669"/>
    <property type="project" value="UniProtKB-SubCell"/>
</dbReference>
<feature type="transmembrane region" description="Helical" evidence="7">
    <location>
        <begin position="805"/>
        <end position="824"/>
    </location>
</feature>
<dbReference type="InterPro" id="IPR025857">
    <property type="entry name" value="MacB_PCD"/>
</dbReference>
<comment type="caution">
    <text evidence="10">The sequence shown here is derived from an EMBL/GenBank/DDBJ whole genome shotgun (WGS) entry which is preliminary data.</text>
</comment>
<feature type="transmembrane region" description="Helical" evidence="7">
    <location>
        <begin position="358"/>
        <end position="382"/>
    </location>
</feature>
<dbReference type="STRING" id="1678637.AC230_00410"/>
<proteinExistence type="inferred from homology"/>
<name>A0A0K9XM24_9ACTN</name>
<comment type="similarity">
    <text evidence="6">Belongs to the ABC-4 integral membrane protein family.</text>
</comment>
<feature type="transmembrane region" description="Helical" evidence="7">
    <location>
        <begin position="711"/>
        <end position="736"/>
    </location>
</feature>
<feature type="transmembrane region" description="Helical" evidence="7">
    <location>
        <begin position="486"/>
        <end position="507"/>
    </location>
</feature>
<evidence type="ECO:0000256" key="3">
    <source>
        <dbReference type="ARBA" id="ARBA00022692"/>
    </source>
</evidence>
<evidence type="ECO:0000256" key="7">
    <source>
        <dbReference type="SAM" id="Phobius"/>
    </source>
</evidence>
<evidence type="ECO:0000259" key="9">
    <source>
        <dbReference type="Pfam" id="PF12704"/>
    </source>
</evidence>
<feature type="transmembrane region" description="Helical" evidence="7">
    <location>
        <begin position="408"/>
        <end position="429"/>
    </location>
</feature>
<dbReference type="PANTHER" id="PTHR30572:SF4">
    <property type="entry name" value="ABC TRANSPORTER PERMEASE YTRF"/>
    <property type="match status" value="1"/>
</dbReference>
<accession>A0A0K9XM24</accession>
<keyword evidence="5 7" id="KW-0472">Membrane</keyword>
<feature type="transmembrane region" description="Helical" evidence="7">
    <location>
        <begin position="763"/>
        <end position="785"/>
    </location>
</feature>
<feature type="domain" description="ABC3 transporter permease C-terminal" evidence="8">
    <location>
        <begin position="715"/>
        <end position="831"/>
    </location>
</feature>
<evidence type="ECO:0000256" key="2">
    <source>
        <dbReference type="ARBA" id="ARBA00022475"/>
    </source>
</evidence>
<dbReference type="AlphaFoldDB" id="A0A0K9XM24"/>
<dbReference type="InterPro" id="IPR003838">
    <property type="entry name" value="ABC3_permease_C"/>
</dbReference>
<feature type="domain" description="MacB-like periplasmic core" evidence="9">
    <location>
        <begin position="486"/>
        <end position="680"/>
    </location>
</feature>
<dbReference type="Pfam" id="PF12704">
    <property type="entry name" value="MacB_PCD"/>
    <property type="match status" value="2"/>
</dbReference>
<dbReference type="PATRIC" id="fig|1678637.3.peg.87"/>
<evidence type="ECO:0000313" key="11">
    <source>
        <dbReference type="Proteomes" id="UP000037288"/>
    </source>
</evidence>
<dbReference type="EMBL" id="LFXA01000001">
    <property type="protein sequence ID" value="KNB54380.1"/>
    <property type="molecule type" value="Genomic_DNA"/>
</dbReference>
<evidence type="ECO:0000256" key="5">
    <source>
        <dbReference type="ARBA" id="ARBA00023136"/>
    </source>
</evidence>
<dbReference type="Pfam" id="PF02687">
    <property type="entry name" value="FtsX"/>
    <property type="match status" value="2"/>
</dbReference>
<gene>
    <name evidence="10" type="ORF">AC230_00410</name>
</gene>
<keyword evidence="4 7" id="KW-1133">Transmembrane helix</keyword>
<evidence type="ECO:0000256" key="1">
    <source>
        <dbReference type="ARBA" id="ARBA00004651"/>
    </source>
</evidence>
<evidence type="ECO:0000259" key="8">
    <source>
        <dbReference type="Pfam" id="PF02687"/>
    </source>
</evidence>
<feature type="transmembrane region" description="Helical" evidence="7">
    <location>
        <begin position="441"/>
        <end position="465"/>
    </location>
</feature>
<feature type="transmembrane region" description="Helical" evidence="7">
    <location>
        <begin position="316"/>
        <end position="338"/>
    </location>
</feature>
<dbReference type="PANTHER" id="PTHR30572">
    <property type="entry name" value="MEMBRANE COMPONENT OF TRANSPORTER-RELATED"/>
    <property type="match status" value="1"/>
</dbReference>
<dbReference type="OrthoDB" id="9780560at2"/>
<keyword evidence="2" id="KW-1003">Cell membrane</keyword>
<feature type="domain" description="MacB-like periplasmic core" evidence="9">
    <location>
        <begin position="17"/>
        <end position="236"/>
    </location>
</feature>
<dbReference type="RefSeq" id="WP_049713896.1">
    <property type="nucleotide sequence ID" value="NZ_LFXA01000001.1"/>
</dbReference>
<keyword evidence="3 7" id="KW-0812">Transmembrane</keyword>
<sequence>MFRTALRNVLAHKARLLMTVLAVMLGVAFVSGTLVFTSTLSEAQQRSSEKGFTGVDVAVQPHRADRDSGTPGPAPRLRQDLLDKAAALPGVASATGSVGGFAAVADKKGELAGSGFTSAGANYYPGKDGKDARYPLVSGRAPQRAGEFALDEHTAAKTGYKVGDTVRVSVRGPVLEQKLTGVFTTDDGNVAAGGSLALFDTRTAQKLYAKPGQFDEITLKAAPGTSQTALKSAVEKILPRDTEAVTGQKLADDQARLISEGNSGMRTILLVFAGISLFVGIFIIANTFTMLVAQRTKELALLRAIGASRRQVTRSVLVEAFLVGLVAAVTGLVAGIGIGAGLRSLVSSMGGAVPDGPLVVPVSAVISSLAVGILVTMLAAWLPARRAAKIPPVAAMNSVHAVATPKSLVVRNTIGALLAAAGAGIAMAATDESGLGLGAGLLVIGVFVLTPLLSRPLIAAAGPVLRPFGMSGKLARQNAVRNPRRTAATASALMIGLTLITGLTVIAGSVQKAIDKMATDSIKADFVVVNASMTPLSPEVAKKLAKDPSVTASSPLRQGEARIGSGTEFLTGVNGGAIGDLVDLDFTAGSIAGLTGNKVVVDADTAKQHGWRAGSSFTATYEDGKKGKLTVSGVYKGNDMLKGIMVDNATLTPHLTDYSDQQVMVKTTSGDGDKAKDTLRKALGNNPALQIQSKQDISNEIAKVINLLLNMLYGLLAMAVIVAVLGVVNTLAMSVFERQQEIGMLRAIGLDRRGIKRMVRLESLIISLFGGVLGIGLGVFFGWAAGSQIGEKMATYELVLPWGRLGVFLLLAAAVGTLAALWPARRAARMNMLSAIKAD</sequence>
<keyword evidence="11" id="KW-1185">Reference proteome</keyword>